<organism evidence="2 3">
    <name type="scientific">Geodermatophilus normandii</name>
    <dbReference type="NCBI Taxonomy" id="1137989"/>
    <lineage>
        <taxon>Bacteria</taxon>
        <taxon>Bacillati</taxon>
        <taxon>Actinomycetota</taxon>
        <taxon>Actinomycetes</taxon>
        <taxon>Geodermatophilales</taxon>
        <taxon>Geodermatophilaceae</taxon>
        <taxon>Geodermatophilus</taxon>
    </lineage>
</organism>
<proteinExistence type="predicted"/>
<comment type="caution">
    <text evidence="2">The sequence shown here is derived from an EMBL/GenBank/DDBJ whole genome shotgun (WGS) entry which is preliminary data.</text>
</comment>
<name>A0A6P0GKA8_9ACTN</name>
<reference evidence="2 3" key="1">
    <citation type="submission" date="2019-12" db="EMBL/GenBank/DDBJ databases">
        <title>WGS of CPCC 203550 I12A-02606.</title>
        <authorList>
            <person name="Jiang Z."/>
        </authorList>
    </citation>
    <scope>NUCLEOTIDE SEQUENCE [LARGE SCALE GENOMIC DNA]</scope>
    <source>
        <strain evidence="2 3">I12A-02606</strain>
    </source>
</reference>
<sequence length="58" mass="6332">MSENPNEPVIFVSDETSERPHIMDGQHRIAALKAVFGDTDQSEGAAPSHQPGEKTEQN</sequence>
<evidence type="ECO:0000313" key="2">
    <source>
        <dbReference type="EMBL" id="NEM07729.1"/>
    </source>
</evidence>
<dbReference type="EMBL" id="JAAGWE010000030">
    <property type="protein sequence ID" value="NEM07729.1"/>
    <property type="molecule type" value="Genomic_DNA"/>
</dbReference>
<accession>A0A6P0GKA8</accession>
<dbReference type="AlphaFoldDB" id="A0A6P0GKA8"/>
<feature type="region of interest" description="Disordered" evidence="1">
    <location>
        <begin position="38"/>
        <end position="58"/>
    </location>
</feature>
<evidence type="ECO:0000313" key="3">
    <source>
        <dbReference type="Proteomes" id="UP000471126"/>
    </source>
</evidence>
<gene>
    <name evidence="2" type="ORF">GCU54_17180</name>
</gene>
<dbReference type="RefSeq" id="WP_163477809.1">
    <property type="nucleotide sequence ID" value="NZ_JAAGWE010000030.1"/>
</dbReference>
<evidence type="ECO:0000256" key="1">
    <source>
        <dbReference type="SAM" id="MobiDB-lite"/>
    </source>
</evidence>
<dbReference type="Proteomes" id="UP000471126">
    <property type="component" value="Unassembled WGS sequence"/>
</dbReference>
<protein>
    <submittedName>
        <fullName evidence="2">Uncharacterized protein</fullName>
    </submittedName>
</protein>